<keyword evidence="2" id="KW-1185">Reference proteome</keyword>
<dbReference type="EMBL" id="JAAVJL010000001">
    <property type="protein sequence ID" value="NMF58428.1"/>
    <property type="molecule type" value="Genomic_DNA"/>
</dbReference>
<dbReference type="RefSeq" id="WP_169363334.1">
    <property type="nucleotide sequence ID" value="NZ_JAAVJL010000001.1"/>
</dbReference>
<organism evidence="1 2">
    <name type="scientific">Pseudanabaena yagii GIHE-NHR1</name>
    <dbReference type="NCBI Taxonomy" id="2722753"/>
    <lineage>
        <taxon>Bacteria</taxon>
        <taxon>Bacillati</taxon>
        <taxon>Cyanobacteriota</taxon>
        <taxon>Cyanophyceae</taxon>
        <taxon>Pseudanabaenales</taxon>
        <taxon>Pseudanabaenaceae</taxon>
        <taxon>Pseudanabaena</taxon>
        <taxon>Pseudanabaena yagii</taxon>
    </lineage>
</organism>
<reference evidence="1 2" key="1">
    <citation type="submission" date="2020-03" db="EMBL/GenBank/DDBJ databases">
        <title>Draft Genome Sequence of 2-Methylisoborneol Producing Pseudanabaena yagii Strain GIHE-NHR1 Isolated from North Han River in South Korea.</title>
        <authorList>
            <person name="Jeong J."/>
        </authorList>
    </citation>
    <scope>NUCLEOTIDE SEQUENCE [LARGE SCALE GENOMIC DNA]</scope>
    <source>
        <strain evidence="1 2">GIHE-NHR1</strain>
    </source>
</reference>
<sequence>MAFISTFELLLKPQLPKSITDSRPELQPLARNILQGYFLTIANITNELVFLSVVVTTRTPGLDPQKILTVLDTTGVNGPVSSFFDGIGETKKSRFTFPVNANDTGLFILQPNALNEELRKAADFELRGYAEIFVSSVSTAKKTKLLITPEHRGTFFGTERAELGEVAYALPIAGGNALLEL</sequence>
<dbReference type="Proteomes" id="UP000738376">
    <property type="component" value="Unassembled WGS sequence"/>
</dbReference>
<evidence type="ECO:0000313" key="1">
    <source>
        <dbReference type="EMBL" id="NMF58428.1"/>
    </source>
</evidence>
<accession>A0ABX1LQN1</accession>
<name>A0ABX1LQN1_9CYAN</name>
<gene>
    <name evidence="1" type="ORF">HC246_10440</name>
</gene>
<proteinExistence type="predicted"/>
<protein>
    <submittedName>
        <fullName evidence="1">Uncharacterized protein</fullName>
    </submittedName>
</protein>
<evidence type="ECO:0000313" key="2">
    <source>
        <dbReference type="Proteomes" id="UP000738376"/>
    </source>
</evidence>
<comment type="caution">
    <text evidence="1">The sequence shown here is derived from an EMBL/GenBank/DDBJ whole genome shotgun (WGS) entry which is preliminary data.</text>
</comment>